<evidence type="ECO:0000259" key="2">
    <source>
        <dbReference type="PROSITE" id="PS50113"/>
    </source>
</evidence>
<dbReference type="NCBIfam" id="TIGR00229">
    <property type="entry name" value="sensory_box"/>
    <property type="match status" value="5"/>
</dbReference>
<evidence type="ECO:0000259" key="3">
    <source>
        <dbReference type="PROSITE" id="PS50883"/>
    </source>
</evidence>
<dbReference type="CDD" id="cd01948">
    <property type="entry name" value="EAL"/>
    <property type="match status" value="1"/>
</dbReference>
<dbReference type="Gene3D" id="2.10.70.100">
    <property type="match status" value="2"/>
</dbReference>
<dbReference type="InterPro" id="IPR035965">
    <property type="entry name" value="PAS-like_dom_sf"/>
</dbReference>
<dbReference type="PROSITE" id="PS50883">
    <property type="entry name" value="EAL"/>
    <property type="match status" value="1"/>
</dbReference>
<reference evidence="5 6" key="1">
    <citation type="submission" date="2018-02" db="EMBL/GenBank/DDBJ databases">
        <title>Whole genome sequencing of endophytic bacterium.</title>
        <authorList>
            <person name="Eedara R."/>
            <person name="Podile A.R."/>
        </authorList>
    </citation>
    <scope>NUCLEOTIDE SEQUENCE [LARGE SCALE GENOMIC DNA]</scope>
    <source>
        <strain evidence="5 6">RP1T</strain>
    </source>
</reference>
<feature type="domain" description="PAC" evidence="2">
    <location>
        <begin position="217"/>
        <end position="270"/>
    </location>
</feature>
<dbReference type="Gene3D" id="3.30.450.20">
    <property type="entry name" value="PAS domain"/>
    <property type="match status" value="7"/>
</dbReference>
<dbReference type="InterPro" id="IPR052155">
    <property type="entry name" value="Biofilm_reg_signaling"/>
</dbReference>
<evidence type="ECO:0008006" key="7">
    <source>
        <dbReference type="Google" id="ProtNLM"/>
    </source>
</evidence>
<dbReference type="PROSITE" id="PS50887">
    <property type="entry name" value="GGDEF"/>
    <property type="match status" value="1"/>
</dbReference>
<dbReference type="Pfam" id="PF00989">
    <property type="entry name" value="PAS"/>
    <property type="match status" value="2"/>
</dbReference>
<dbReference type="NCBIfam" id="TIGR00254">
    <property type="entry name" value="GGDEF"/>
    <property type="match status" value="1"/>
</dbReference>
<dbReference type="InterPro" id="IPR000014">
    <property type="entry name" value="PAS"/>
</dbReference>
<dbReference type="GO" id="GO:0006355">
    <property type="term" value="P:regulation of DNA-templated transcription"/>
    <property type="evidence" value="ECO:0007669"/>
    <property type="project" value="InterPro"/>
</dbReference>
<feature type="domain" description="PAS" evidence="1">
    <location>
        <begin position="271"/>
        <end position="343"/>
    </location>
</feature>
<dbReference type="InterPro" id="IPR001633">
    <property type="entry name" value="EAL_dom"/>
</dbReference>
<dbReference type="SUPFAM" id="SSF141868">
    <property type="entry name" value="EAL domain-like"/>
    <property type="match status" value="1"/>
</dbReference>
<evidence type="ECO:0000259" key="4">
    <source>
        <dbReference type="PROSITE" id="PS50887"/>
    </source>
</evidence>
<sequence>MKIDAGPGSDRLDAVVLPGDVALLRHIVEQAGIAMALIGHDGRCCYANPAFCRLTGYQAADYVGMTLADLADPEDRAGLSWDGGNEDGVARRYRRHDGTVFTGLTTLSRLDAADAASPFAAIAQIVAVNAEMGDETSLAETEWRWRQALEGSKQVVWDFDVPNGMVWVSPRWRTMLDLPDDERVHSIGNWLSKMHPDDRVRMAEAAGRVGLDGERDFDATYRLRHSDGHWIWVISRGRAVEYAPDGTVKRMIGTITDITRQKEMEQRLSAVSERLEVAVQAGGIGIFHVDYPSGLRYWDARTCELHGVTPETFENTMEAFLGLLSAEDAARVDRIRRNALQSGSHYQLDYRIQAPKTGGARYIRSTVRLIRGEDGGVTHGIGVCWDVTDDVERNQKLHDTLVLLQAVMNGTPDLIYVKDRDGRYALVNPSVERLMGLSSDQILGRSDTEIFPAEMARRLIENDRHVMQSGEPSTMEETAMLDGVLRTYSSTKAPRRDERGEITGLIGISRDITDAKAAEAALRHSEMRWQFALYGSGDGVWDQNLATGEVFYSHQWKAMLGYDDDDVGNSASEWSDRVHPEDLPRCRAIIEAHLRGETADFAFENRLRAKDGTWRWIYDRGKVIERAADGRALRVIGTHTDITARKEAESAILALNQRLQLAIEAAGVGVFEYDFASQRYTWDDRLYRLYDMPRDRYDGSRQAWLDRIHPDDVAAITREYDRALREDTLFDMEFRLRDRRSGKIRHIHSLARVIRDETGAPIRTVGMDWDVTEHKELVEALFEEKERLRITLHSIGDAVISTDAQARITFMNPVAEEMTGWPGRDAAGKRLPEVFRIVDETTGETLADPVETCLARMRPYYLSDGAVLLRRDGERRSVRDSAAPVRTASGKIIGAVLVFQDVTRARILQQALEYSANHDSLTGLPNRSAFEREIRLSLEQVRKDGHRHVLCFIDLDRFKIVNDSAGHAAGDALLREVANLMRRICRPEDVPARLGGDEFALLLRDCSIVDGEAVAQRFLRDLAQLRFGWDGRSYQIGASMGLTKIDAEAPRQDELMSQADIACYTAKTSGRNQLAVYGDGQSAAHRNHKEMRVAAGIRHAVETDRFRLYAQQVFDLSGQEGGQRHFEILLRMLDDAGNIVEPAAFIPASEHYDLMGSIDRWVIHATFRRYGARLLGAHDISLSINLSANSLNDPFLWPLLQEEFTQSGLSPRRIHFEITETAVINNLAAAQQFLSKARAAGCGVMLDDFGKGLSSFTYLRQFSVDGLKIDGDFVRQMAQSEVDRAIVESINTVGHRLGAFTVAEQVENEETLALLRALGVDRAQGFALARPHPLDALF</sequence>
<dbReference type="SMART" id="SM00086">
    <property type="entry name" value="PAC"/>
    <property type="match status" value="6"/>
</dbReference>
<name>A0A2S9QD08_9HYPH</name>
<evidence type="ECO:0000313" key="6">
    <source>
        <dbReference type="Proteomes" id="UP000237682"/>
    </source>
</evidence>
<keyword evidence="6" id="KW-1185">Reference proteome</keyword>
<feature type="domain" description="PAS" evidence="1">
    <location>
        <begin position="784"/>
        <end position="857"/>
    </location>
</feature>
<dbReference type="GO" id="GO:0003824">
    <property type="term" value="F:catalytic activity"/>
    <property type="evidence" value="ECO:0007669"/>
    <property type="project" value="UniProtKB-ARBA"/>
</dbReference>
<dbReference type="InterPro" id="IPR043128">
    <property type="entry name" value="Rev_trsase/Diguanyl_cyclase"/>
</dbReference>
<dbReference type="PROSITE" id="PS50112">
    <property type="entry name" value="PAS"/>
    <property type="match status" value="5"/>
</dbReference>
<feature type="domain" description="PAC" evidence="2">
    <location>
        <begin position="862"/>
        <end position="914"/>
    </location>
</feature>
<dbReference type="PROSITE" id="PS50113">
    <property type="entry name" value="PAC"/>
    <property type="match status" value="6"/>
</dbReference>
<dbReference type="InterPro" id="IPR001610">
    <property type="entry name" value="PAC"/>
</dbReference>
<dbReference type="PANTHER" id="PTHR44757:SF4">
    <property type="entry name" value="DIGUANYLATE CYCLASE DGCE-RELATED"/>
    <property type="match status" value="1"/>
</dbReference>
<dbReference type="SUPFAM" id="SSF55785">
    <property type="entry name" value="PYP-like sensor domain (PAS domain)"/>
    <property type="match status" value="7"/>
</dbReference>
<dbReference type="Pfam" id="PF00990">
    <property type="entry name" value="GGDEF"/>
    <property type="match status" value="1"/>
</dbReference>
<comment type="caution">
    <text evidence="5">The sequence shown here is derived from an EMBL/GenBank/DDBJ whole genome shotgun (WGS) entry which is preliminary data.</text>
</comment>
<protein>
    <recommendedName>
        <fullName evidence="7">GGDEF domain-containing protein</fullName>
    </recommendedName>
</protein>
<gene>
    <name evidence="5" type="ORF">C5L14_11425</name>
</gene>
<dbReference type="InterPro" id="IPR013655">
    <property type="entry name" value="PAS_fold_3"/>
</dbReference>
<dbReference type="RefSeq" id="WP_105862178.1">
    <property type="nucleotide sequence ID" value="NZ_PUEJ01000004.1"/>
</dbReference>
<dbReference type="InterPro" id="IPR035919">
    <property type="entry name" value="EAL_sf"/>
</dbReference>
<dbReference type="CDD" id="cd00130">
    <property type="entry name" value="PAS"/>
    <property type="match status" value="6"/>
</dbReference>
<dbReference type="SMART" id="SM00052">
    <property type="entry name" value="EAL"/>
    <property type="match status" value="1"/>
</dbReference>
<evidence type="ECO:0000259" key="1">
    <source>
        <dbReference type="PROSITE" id="PS50112"/>
    </source>
</evidence>
<dbReference type="Gene3D" id="3.30.70.270">
    <property type="match status" value="1"/>
</dbReference>
<feature type="domain" description="GGDEF" evidence="4">
    <location>
        <begin position="946"/>
        <end position="1079"/>
    </location>
</feature>
<feature type="domain" description="PAS" evidence="1">
    <location>
        <begin position="20"/>
        <end position="76"/>
    </location>
</feature>
<dbReference type="OrthoDB" id="9814202at2"/>
<dbReference type="InterPro" id="IPR000700">
    <property type="entry name" value="PAS-assoc_C"/>
</dbReference>
<feature type="domain" description="PAC" evidence="2">
    <location>
        <begin position="601"/>
        <end position="654"/>
    </location>
</feature>
<dbReference type="InterPro" id="IPR013656">
    <property type="entry name" value="PAS_4"/>
</dbReference>
<dbReference type="SUPFAM" id="SSF55073">
    <property type="entry name" value="Nucleotide cyclase"/>
    <property type="match status" value="1"/>
</dbReference>
<dbReference type="Proteomes" id="UP000237682">
    <property type="component" value="Unassembled WGS sequence"/>
</dbReference>
<dbReference type="Pfam" id="PF08448">
    <property type="entry name" value="PAS_4"/>
    <property type="match status" value="1"/>
</dbReference>
<evidence type="ECO:0000313" key="5">
    <source>
        <dbReference type="EMBL" id="PRH87239.1"/>
    </source>
</evidence>
<dbReference type="EMBL" id="PUEJ01000004">
    <property type="protein sequence ID" value="PRH87239.1"/>
    <property type="molecule type" value="Genomic_DNA"/>
</dbReference>
<feature type="domain" description="PAC" evidence="2">
    <location>
        <begin position="730"/>
        <end position="783"/>
    </location>
</feature>
<dbReference type="PANTHER" id="PTHR44757">
    <property type="entry name" value="DIGUANYLATE CYCLASE DGCP"/>
    <property type="match status" value="1"/>
</dbReference>
<proteinExistence type="predicted"/>
<accession>A0A2S9QD08</accession>
<organism evidence="5 6">
    <name type="scientific">Labrys okinawensis</name>
    <dbReference type="NCBI Taxonomy" id="346911"/>
    <lineage>
        <taxon>Bacteria</taxon>
        <taxon>Pseudomonadati</taxon>
        <taxon>Pseudomonadota</taxon>
        <taxon>Alphaproteobacteria</taxon>
        <taxon>Hyphomicrobiales</taxon>
        <taxon>Xanthobacteraceae</taxon>
        <taxon>Labrys</taxon>
    </lineage>
</organism>
<dbReference type="Pfam" id="PF08447">
    <property type="entry name" value="PAS_3"/>
    <property type="match status" value="4"/>
</dbReference>
<dbReference type="CDD" id="cd01949">
    <property type="entry name" value="GGDEF"/>
    <property type="match status" value="1"/>
</dbReference>
<dbReference type="Pfam" id="PF00563">
    <property type="entry name" value="EAL"/>
    <property type="match status" value="1"/>
</dbReference>
<dbReference type="Gene3D" id="3.20.20.450">
    <property type="entry name" value="EAL domain"/>
    <property type="match status" value="1"/>
</dbReference>
<dbReference type="InterPro" id="IPR013767">
    <property type="entry name" value="PAS_fold"/>
</dbReference>
<dbReference type="SMART" id="SM00091">
    <property type="entry name" value="PAS"/>
    <property type="match status" value="7"/>
</dbReference>
<feature type="domain" description="PAC" evidence="2">
    <location>
        <begin position="468"/>
        <end position="524"/>
    </location>
</feature>
<feature type="domain" description="PAS" evidence="1">
    <location>
        <begin position="655"/>
        <end position="727"/>
    </location>
</feature>
<dbReference type="SMART" id="SM00267">
    <property type="entry name" value="GGDEF"/>
    <property type="match status" value="1"/>
</dbReference>
<feature type="domain" description="PAC" evidence="2">
    <location>
        <begin position="346"/>
        <end position="399"/>
    </location>
</feature>
<feature type="domain" description="PAS" evidence="1">
    <location>
        <begin position="400"/>
        <end position="470"/>
    </location>
</feature>
<dbReference type="InterPro" id="IPR000160">
    <property type="entry name" value="GGDEF_dom"/>
</dbReference>
<dbReference type="InterPro" id="IPR029787">
    <property type="entry name" value="Nucleotide_cyclase"/>
</dbReference>
<dbReference type="FunFam" id="3.30.70.270:FF:000001">
    <property type="entry name" value="Diguanylate cyclase domain protein"/>
    <property type="match status" value="1"/>
</dbReference>
<feature type="domain" description="EAL" evidence="3">
    <location>
        <begin position="1090"/>
        <end position="1338"/>
    </location>
</feature>